<dbReference type="Gene3D" id="1.10.150.130">
    <property type="match status" value="1"/>
</dbReference>
<evidence type="ECO:0000256" key="1">
    <source>
        <dbReference type="ARBA" id="ARBA00022908"/>
    </source>
</evidence>
<dbReference type="InterPro" id="IPR022000">
    <property type="entry name" value="Min27-like_integrase_DNA_bind"/>
</dbReference>
<evidence type="ECO:0000256" key="2">
    <source>
        <dbReference type="ARBA" id="ARBA00023125"/>
    </source>
</evidence>
<gene>
    <name evidence="8" type="ORF">ALQ94_01336</name>
</gene>
<sequence>MVPSGTAATNLRNHNRGRSQISIKRVVAGGQALAQRPGKPGSLQSSGDRKMDGRKAMTEKLPTGVEIQGNLLRISFYLNGQRCKEPLAGVPKINKASIAYANNKRQTILAEIKEGRFDYLAHFPDSARAAALSGRAGGDSKRTVTEGVVRWMEVQVARKASSTSRNYQSKAKHVTAKFGKQRIADVNKSDLELFQAQLLKSGLSPKTVNDIFTVVRGVWGDAYADGAIRSNPLERIKNIERDADDDSADPFTRDEMEKLSKIKTARQQDINMILFDCWAGLSVSELIALGWDDVDLESGTIMVRRARVETEYKIPKEKSRARRVELIDPAIHYLRAQHAITLDLPAVTIDVVQRDNITVKRESVRFVFRNGQSGEPWHASSVGRWFGGHLKSVGVRHRGPNQCRHTFASQALSSYVPVEWVARQLGHTDTTMVKKHYGRWIPGDTKSLAGLVSQMMGFRPDDKENSSPKLGPF</sequence>
<dbReference type="AlphaFoldDB" id="A0A3M2WLZ4"/>
<keyword evidence="3" id="KW-0233">DNA recombination</keyword>
<dbReference type="PANTHER" id="PTHR30349">
    <property type="entry name" value="PHAGE INTEGRASE-RELATED"/>
    <property type="match status" value="1"/>
</dbReference>
<dbReference type="PROSITE" id="PS51900">
    <property type="entry name" value="CB"/>
    <property type="match status" value="1"/>
</dbReference>
<dbReference type="PROSITE" id="PS51898">
    <property type="entry name" value="TYR_RECOMBINASE"/>
    <property type="match status" value="1"/>
</dbReference>
<dbReference type="InterPro" id="IPR010998">
    <property type="entry name" value="Integrase_recombinase_N"/>
</dbReference>
<reference evidence="8 9" key="1">
    <citation type="submission" date="2018-08" db="EMBL/GenBank/DDBJ databases">
        <title>Recombination of ecologically and evolutionarily significant loci maintains genetic cohesion in the Pseudomonas syringae species complex.</title>
        <authorList>
            <person name="Dillon M."/>
            <person name="Thakur S."/>
            <person name="Almeida R.N.D."/>
            <person name="Weir B.S."/>
            <person name="Guttman D.S."/>
        </authorList>
    </citation>
    <scope>NUCLEOTIDE SEQUENCE [LARGE SCALE GENOMIC DNA]</scope>
    <source>
        <strain evidence="8 9">19322</strain>
    </source>
</reference>
<evidence type="ECO:0000259" key="7">
    <source>
        <dbReference type="PROSITE" id="PS51900"/>
    </source>
</evidence>
<dbReference type="InterPro" id="IPR013762">
    <property type="entry name" value="Integrase-like_cat_sf"/>
</dbReference>
<accession>A0A3M2WLZ4</accession>
<feature type="domain" description="Core-binding (CB)" evidence="7">
    <location>
        <begin position="142"/>
        <end position="223"/>
    </location>
</feature>
<evidence type="ECO:0000256" key="4">
    <source>
        <dbReference type="PROSITE-ProRule" id="PRU01248"/>
    </source>
</evidence>
<dbReference type="GO" id="GO:0015074">
    <property type="term" value="P:DNA integration"/>
    <property type="evidence" value="ECO:0007669"/>
    <property type="project" value="UniProtKB-KW"/>
</dbReference>
<organism evidence="8 9">
    <name type="scientific">Pseudomonas amygdali pv. morsprunorum</name>
    <dbReference type="NCBI Taxonomy" id="129138"/>
    <lineage>
        <taxon>Bacteria</taxon>
        <taxon>Pseudomonadati</taxon>
        <taxon>Pseudomonadota</taxon>
        <taxon>Gammaproteobacteria</taxon>
        <taxon>Pseudomonadales</taxon>
        <taxon>Pseudomonadaceae</taxon>
        <taxon>Pseudomonas</taxon>
        <taxon>Pseudomonas amygdali</taxon>
    </lineage>
</organism>
<dbReference type="Proteomes" id="UP000277952">
    <property type="component" value="Unassembled WGS sequence"/>
</dbReference>
<protein>
    <submittedName>
        <fullName evidence="8">Integrase protein</fullName>
    </submittedName>
</protein>
<evidence type="ECO:0000313" key="9">
    <source>
        <dbReference type="Proteomes" id="UP000277952"/>
    </source>
</evidence>
<evidence type="ECO:0000259" key="6">
    <source>
        <dbReference type="PROSITE" id="PS51898"/>
    </source>
</evidence>
<dbReference type="InterPro" id="IPR044068">
    <property type="entry name" value="CB"/>
</dbReference>
<dbReference type="SUPFAM" id="SSF56349">
    <property type="entry name" value="DNA breaking-rejoining enzymes"/>
    <property type="match status" value="1"/>
</dbReference>
<dbReference type="CDD" id="cd01189">
    <property type="entry name" value="INT_ICEBs1_C_like"/>
    <property type="match status" value="1"/>
</dbReference>
<keyword evidence="1" id="KW-0229">DNA integration</keyword>
<feature type="domain" description="Tyr recombinase" evidence="6">
    <location>
        <begin position="246"/>
        <end position="450"/>
    </location>
</feature>
<evidence type="ECO:0000256" key="3">
    <source>
        <dbReference type="ARBA" id="ARBA00023172"/>
    </source>
</evidence>
<dbReference type="Pfam" id="PF00589">
    <property type="entry name" value="Phage_integrase"/>
    <property type="match status" value="1"/>
</dbReference>
<dbReference type="InterPro" id="IPR050090">
    <property type="entry name" value="Tyrosine_recombinase_XerCD"/>
</dbReference>
<dbReference type="EMBL" id="RBNS01000191">
    <property type="protein sequence ID" value="RML52521.1"/>
    <property type="molecule type" value="Genomic_DNA"/>
</dbReference>
<dbReference type="PANTHER" id="PTHR30349:SF36">
    <property type="entry name" value="PROPHAGE INTEGRASE INTR-RELATED"/>
    <property type="match status" value="1"/>
</dbReference>
<evidence type="ECO:0000313" key="8">
    <source>
        <dbReference type="EMBL" id="RML52521.1"/>
    </source>
</evidence>
<proteinExistence type="predicted"/>
<dbReference type="GO" id="GO:0003677">
    <property type="term" value="F:DNA binding"/>
    <property type="evidence" value="ECO:0007669"/>
    <property type="project" value="UniProtKB-UniRule"/>
</dbReference>
<keyword evidence="2 4" id="KW-0238">DNA-binding</keyword>
<dbReference type="GO" id="GO:0006310">
    <property type="term" value="P:DNA recombination"/>
    <property type="evidence" value="ECO:0007669"/>
    <property type="project" value="UniProtKB-KW"/>
</dbReference>
<dbReference type="Pfam" id="PF12167">
    <property type="entry name" value="Arm-DNA-bind_2"/>
    <property type="match status" value="1"/>
</dbReference>
<name>A0A3M2WLZ4_PSEA0</name>
<comment type="caution">
    <text evidence="8">The sequence shown here is derived from an EMBL/GenBank/DDBJ whole genome shotgun (WGS) entry which is preliminary data.</text>
</comment>
<dbReference type="InterPro" id="IPR011010">
    <property type="entry name" value="DNA_brk_join_enz"/>
</dbReference>
<evidence type="ECO:0000256" key="5">
    <source>
        <dbReference type="SAM" id="MobiDB-lite"/>
    </source>
</evidence>
<dbReference type="Gene3D" id="1.10.443.10">
    <property type="entry name" value="Intergrase catalytic core"/>
    <property type="match status" value="1"/>
</dbReference>
<feature type="region of interest" description="Disordered" evidence="5">
    <location>
        <begin position="30"/>
        <end position="54"/>
    </location>
</feature>
<dbReference type="InterPro" id="IPR002104">
    <property type="entry name" value="Integrase_catalytic"/>
</dbReference>